<dbReference type="SUPFAM" id="SSF49785">
    <property type="entry name" value="Galactose-binding domain-like"/>
    <property type="match status" value="1"/>
</dbReference>
<dbReference type="InterPro" id="IPR000421">
    <property type="entry name" value="FA58C"/>
</dbReference>
<organism evidence="3 4">
    <name type="scientific">Bacteroides faecium</name>
    <dbReference type="NCBI Taxonomy" id="2715212"/>
    <lineage>
        <taxon>Bacteria</taxon>
        <taxon>Pseudomonadati</taxon>
        <taxon>Bacteroidota</taxon>
        <taxon>Bacteroidia</taxon>
        <taxon>Bacteroidales</taxon>
        <taxon>Bacteroidaceae</taxon>
        <taxon>Bacteroides</taxon>
    </lineage>
</organism>
<dbReference type="PROSITE" id="PS51257">
    <property type="entry name" value="PROKAR_LIPOPROTEIN"/>
    <property type="match status" value="1"/>
</dbReference>
<sequence length="433" mass="49079">MKKYIYNIVIALYSLGVLSVSCSDDDFSNKPKTIDINHIILTPINGGCEVEWTPDPEDNNFAFLHIEFTDHDNKKRSYNVSRYGSELVIPFLKDENGNPILNENGESVKVIIKDLINQEYTLHFYAYNNDNKHIDLGSRTITPKDYKQCDPDSIFSVKLTPKGGNKVIAEWKEPQIKSSSTSEKVFFRFNFGNELVETKTVALGVRHAEFILENSGKCTVEYGTYSSIGKEWVKTAKDPLSVVKFYSIPLWTAQDKEGWGITCNSEYLEGNQGADKLIDGNVGDHGSGFWSCGWNSSNFQDKYEFIITLPEVQDIVGVILQQRQTKVNGWWRLAKHFSIEVKEEGQSEYTTVIEEGTLTDEGSEPGTDGPVGTGYLAMQNFDFTDLYQTKEIRLKIWEPLNLNQLEGQDDNTKRNLCMAEFGILIKDPAKNDE</sequence>
<dbReference type="InterPro" id="IPR008979">
    <property type="entry name" value="Galactose-bd-like_sf"/>
</dbReference>
<gene>
    <name evidence="3" type="ORF">BacF7301_20490</name>
</gene>
<accession>A0A6H0KSW0</accession>
<evidence type="ECO:0000259" key="2">
    <source>
        <dbReference type="Pfam" id="PF00754"/>
    </source>
</evidence>
<feature type="signal peptide" evidence="1">
    <location>
        <begin position="1"/>
        <end position="22"/>
    </location>
</feature>
<dbReference type="KEGG" id="bfc:BacF7301_20490"/>
<evidence type="ECO:0000256" key="1">
    <source>
        <dbReference type="SAM" id="SignalP"/>
    </source>
</evidence>
<dbReference type="RefSeq" id="WP_167965760.1">
    <property type="nucleotide sequence ID" value="NZ_CP050831.1"/>
</dbReference>
<dbReference type="Pfam" id="PF00754">
    <property type="entry name" value="F5_F8_type_C"/>
    <property type="match status" value="1"/>
</dbReference>
<reference evidence="3 4" key="1">
    <citation type="submission" date="2020-03" db="EMBL/GenBank/DDBJ databases">
        <title>Genomic analysis of Bacteroides faecium CBA7301.</title>
        <authorList>
            <person name="Kim J."/>
            <person name="Roh S.W."/>
        </authorList>
    </citation>
    <scope>NUCLEOTIDE SEQUENCE [LARGE SCALE GENOMIC DNA]</scope>
    <source>
        <strain evidence="3 4">CBA7301</strain>
    </source>
</reference>
<dbReference type="EMBL" id="CP050831">
    <property type="protein sequence ID" value="QIU96385.1"/>
    <property type="molecule type" value="Genomic_DNA"/>
</dbReference>
<protein>
    <recommendedName>
        <fullName evidence="2">F5/8 type C domain-containing protein</fullName>
    </recommendedName>
</protein>
<dbReference type="AlphaFoldDB" id="A0A6H0KSW0"/>
<dbReference type="Proteomes" id="UP000501780">
    <property type="component" value="Chromosome"/>
</dbReference>
<evidence type="ECO:0000313" key="4">
    <source>
        <dbReference type="Proteomes" id="UP000501780"/>
    </source>
</evidence>
<name>A0A6H0KSW0_9BACE</name>
<keyword evidence="4" id="KW-1185">Reference proteome</keyword>
<proteinExistence type="predicted"/>
<feature type="domain" description="F5/8 type C" evidence="2">
    <location>
        <begin position="261"/>
        <end position="359"/>
    </location>
</feature>
<keyword evidence="1" id="KW-0732">Signal</keyword>
<feature type="chain" id="PRO_5026307763" description="F5/8 type C domain-containing protein" evidence="1">
    <location>
        <begin position="23"/>
        <end position="433"/>
    </location>
</feature>
<evidence type="ECO:0000313" key="3">
    <source>
        <dbReference type="EMBL" id="QIU96385.1"/>
    </source>
</evidence>
<dbReference type="Gene3D" id="2.60.120.260">
    <property type="entry name" value="Galactose-binding domain-like"/>
    <property type="match status" value="1"/>
</dbReference>